<evidence type="ECO:0000256" key="6">
    <source>
        <dbReference type="SAM" id="Phobius"/>
    </source>
</evidence>
<feature type="transmembrane region" description="Helical" evidence="6">
    <location>
        <begin position="432"/>
        <end position="454"/>
    </location>
</feature>
<dbReference type="Proteomes" id="UP001230908">
    <property type="component" value="Unassembled WGS sequence"/>
</dbReference>
<accession>A0ABU0ZNF1</accession>
<feature type="transmembrane region" description="Helical" evidence="6">
    <location>
        <begin position="218"/>
        <end position="239"/>
    </location>
</feature>
<evidence type="ECO:0000313" key="8">
    <source>
        <dbReference type="EMBL" id="MDQ7908565.1"/>
    </source>
</evidence>
<evidence type="ECO:0000256" key="3">
    <source>
        <dbReference type="ARBA" id="ARBA00022692"/>
    </source>
</evidence>
<proteinExistence type="predicted"/>
<keyword evidence="9" id="KW-1185">Reference proteome</keyword>
<feature type="transmembrane region" description="Helical" evidence="6">
    <location>
        <begin position="401"/>
        <end position="426"/>
    </location>
</feature>
<name>A0ABU0ZNF1_9ACTN</name>
<evidence type="ECO:0000256" key="5">
    <source>
        <dbReference type="ARBA" id="ARBA00023136"/>
    </source>
</evidence>
<keyword evidence="2" id="KW-0813">Transport</keyword>
<dbReference type="Pfam" id="PF07690">
    <property type="entry name" value="MFS_1"/>
    <property type="match status" value="1"/>
</dbReference>
<feature type="transmembrane region" description="Helical" evidence="6">
    <location>
        <begin position="292"/>
        <end position="316"/>
    </location>
</feature>
<evidence type="ECO:0000313" key="9">
    <source>
        <dbReference type="Proteomes" id="UP001230908"/>
    </source>
</evidence>
<feature type="transmembrane region" description="Helical" evidence="6">
    <location>
        <begin position="162"/>
        <end position="182"/>
    </location>
</feature>
<dbReference type="PANTHER" id="PTHR42718:SF9">
    <property type="entry name" value="MAJOR FACILITATOR SUPERFAMILY MULTIDRUG TRANSPORTER MFSC"/>
    <property type="match status" value="1"/>
</dbReference>
<protein>
    <submittedName>
        <fullName evidence="8">MFS transporter</fullName>
    </submittedName>
</protein>
<organism evidence="8 9">
    <name type="scientific">Phytohabitans maris</name>
    <dbReference type="NCBI Taxonomy" id="3071409"/>
    <lineage>
        <taxon>Bacteria</taxon>
        <taxon>Bacillati</taxon>
        <taxon>Actinomycetota</taxon>
        <taxon>Actinomycetes</taxon>
        <taxon>Micromonosporales</taxon>
        <taxon>Micromonosporaceae</taxon>
    </lineage>
</organism>
<feature type="domain" description="Major facilitator superfamily (MFS) profile" evidence="7">
    <location>
        <begin position="9"/>
        <end position="454"/>
    </location>
</feature>
<gene>
    <name evidence="8" type="ORF">RB614_28945</name>
</gene>
<dbReference type="InterPro" id="IPR011701">
    <property type="entry name" value="MFS"/>
</dbReference>
<feature type="transmembrane region" description="Helical" evidence="6">
    <location>
        <begin position="45"/>
        <end position="63"/>
    </location>
</feature>
<keyword evidence="5 6" id="KW-0472">Membrane</keyword>
<feature type="transmembrane region" description="Helical" evidence="6">
    <location>
        <begin position="75"/>
        <end position="94"/>
    </location>
</feature>
<feature type="transmembrane region" description="Helical" evidence="6">
    <location>
        <begin position="7"/>
        <end position="33"/>
    </location>
</feature>
<dbReference type="InterPro" id="IPR036259">
    <property type="entry name" value="MFS_trans_sf"/>
</dbReference>
<keyword evidence="3 6" id="KW-0812">Transmembrane</keyword>
<feature type="transmembrane region" description="Helical" evidence="6">
    <location>
        <begin position="133"/>
        <end position="156"/>
    </location>
</feature>
<feature type="transmembrane region" description="Helical" evidence="6">
    <location>
        <begin position="260"/>
        <end position="280"/>
    </location>
</feature>
<feature type="transmembrane region" description="Helical" evidence="6">
    <location>
        <begin position="194"/>
        <end position="212"/>
    </location>
</feature>
<keyword evidence="4 6" id="KW-1133">Transmembrane helix</keyword>
<dbReference type="Gene3D" id="1.20.1250.20">
    <property type="entry name" value="MFS general substrate transporter like domains"/>
    <property type="match status" value="1"/>
</dbReference>
<dbReference type="PANTHER" id="PTHR42718">
    <property type="entry name" value="MAJOR FACILITATOR SUPERFAMILY MULTIDRUG TRANSPORTER MFSC"/>
    <property type="match status" value="1"/>
</dbReference>
<dbReference type="PROSITE" id="PS50850">
    <property type="entry name" value="MFS"/>
    <property type="match status" value="1"/>
</dbReference>
<sequence>MGGARAWLPVAALAFGGFAVSLVHTLVVPLLPLLPGLLHASAAEVSWLVTATLLASAIATPLLGRLGDQFGKRRMLLVALALLVAGSVLCALTGDLTTMIVGRALQGCATAVIPLGISIIGTTLPPERRPAGIALVSATLGIGGAIGLPASGLVVGHADFRLLFWACAAAGVLAAVAVLTLVPAPPGGGGRVDVPGAVLLAVVLCALMLPLANGGTWGWTSARTLGLGALFAVSSVLFVRYQLLRHSPLVDIRAVRRRPILLTNVVSVLVGFALYVNFLSTATYVEAPFETGYGFGVSAVVGGLCMLPGGITMLVLSPVSARLISRRGARLTLIYGSAVIAAGFLLRMVLTERLWQVLLGATVASAGAAVAYAAMPAMILDVSAEHEAAAATSLNTLARGIGTSLASASATALLATVTVVVGGTVFPAREAFLVFFAAGAVTAALAVFIATAGLNPAR</sequence>
<evidence type="ECO:0000256" key="1">
    <source>
        <dbReference type="ARBA" id="ARBA00004651"/>
    </source>
</evidence>
<dbReference type="InterPro" id="IPR020846">
    <property type="entry name" value="MFS_dom"/>
</dbReference>
<evidence type="ECO:0000259" key="7">
    <source>
        <dbReference type="PROSITE" id="PS50850"/>
    </source>
</evidence>
<evidence type="ECO:0000256" key="4">
    <source>
        <dbReference type="ARBA" id="ARBA00022989"/>
    </source>
</evidence>
<evidence type="ECO:0000256" key="2">
    <source>
        <dbReference type="ARBA" id="ARBA00022448"/>
    </source>
</evidence>
<dbReference type="SUPFAM" id="SSF103473">
    <property type="entry name" value="MFS general substrate transporter"/>
    <property type="match status" value="1"/>
</dbReference>
<feature type="transmembrane region" description="Helical" evidence="6">
    <location>
        <begin position="355"/>
        <end position="380"/>
    </location>
</feature>
<comment type="caution">
    <text evidence="8">The sequence shown here is derived from an EMBL/GenBank/DDBJ whole genome shotgun (WGS) entry which is preliminary data.</text>
</comment>
<dbReference type="RefSeq" id="WP_308715836.1">
    <property type="nucleotide sequence ID" value="NZ_JAVHUY010000031.1"/>
</dbReference>
<feature type="transmembrane region" description="Helical" evidence="6">
    <location>
        <begin position="328"/>
        <end position="349"/>
    </location>
</feature>
<comment type="subcellular location">
    <subcellularLocation>
        <location evidence="1">Cell membrane</location>
        <topology evidence="1">Multi-pass membrane protein</topology>
    </subcellularLocation>
</comment>
<reference evidence="8 9" key="1">
    <citation type="submission" date="2023-08" db="EMBL/GenBank/DDBJ databases">
        <title>Phytohabitans sansha sp. nov., isolated from marine sediment.</title>
        <authorList>
            <person name="Zhao Y."/>
            <person name="Yi K."/>
        </authorList>
    </citation>
    <scope>NUCLEOTIDE SEQUENCE [LARGE SCALE GENOMIC DNA]</scope>
    <source>
        <strain evidence="8 9">ZYX-F-186</strain>
    </source>
</reference>
<dbReference type="EMBL" id="JAVHUY010000031">
    <property type="protein sequence ID" value="MDQ7908565.1"/>
    <property type="molecule type" value="Genomic_DNA"/>
</dbReference>